<reference evidence="2" key="1">
    <citation type="submission" date="2017-09" db="EMBL/GenBank/DDBJ databases">
        <title>Depth-based differentiation of microbial function through sediment-hosted aquifers and enrichment of novel symbionts in the deep terrestrial subsurface.</title>
        <authorList>
            <person name="Probst A.J."/>
            <person name="Ladd B."/>
            <person name="Jarett J.K."/>
            <person name="Geller-Mcgrath D.E."/>
            <person name="Sieber C.M.K."/>
            <person name="Emerson J.B."/>
            <person name="Anantharaman K."/>
            <person name="Thomas B.C."/>
            <person name="Malmstrom R."/>
            <person name="Stieglmeier M."/>
            <person name="Klingl A."/>
            <person name="Woyke T."/>
            <person name="Ryan C.M."/>
            <person name="Banfield J.F."/>
        </authorList>
    </citation>
    <scope>NUCLEOTIDE SEQUENCE [LARGE SCALE GENOMIC DNA]</scope>
</reference>
<evidence type="ECO:0000313" key="1">
    <source>
        <dbReference type="EMBL" id="PIR94280.1"/>
    </source>
</evidence>
<evidence type="ECO:0000313" key="2">
    <source>
        <dbReference type="Proteomes" id="UP000229901"/>
    </source>
</evidence>
<accession>A0A2H0V7G2</accession>
<organism evidence="1 2">
    <name type="scientific">Candidatus Falkowbacteria bacterium CG10_big_fil_rev_8_21_14_0_10_39_11</name>
    <dbReference type="NCBI Taxonomy" id="1974565"/>
    <lineage>
        <taxon>Bacteria</taxon>
        <taxon>Candidatus Falkowiibacteriota</taxon>
    </lineage>
</organism>
<sequence length="92" mass="10460">MVLIGFKRTRVLQNTLPYILKKVNCKVFFLRVICLILGKFCQGGDDESDDNIAGENYYQADNRIGDSFFPLVNHVGFALRKNPHQAAINKNN</sequence>
<proteinExistence type="predicted"/>
<dbReference type="AlphaFoldDB" id="A0A2H0V7G2"/>
<dbReference type="Proteomes" id="UP000229901">
    <property type="component" value="Unassembled WGS sequence"/>
</dbReference>
<protein>
    <submittedName>
        <fullName evidence="1">Uncharacterized protein</fullName>
    </submittedName>
</protein>
<gene>
    <name evidence="1" type="ORF">COT97_02195</name>
</gene>
<name>A0A2H0V7G2_9BACT</name>
<comment type="caution">
    <text evidence="1">The sequence shown here is derived from an EMBL/GenBank/DDBJ whole genome shotgun (WGS) entry which is preliminary data.</text>
</comment>
<dbReference type="EMBL" id="PFAP01000011">
    <property type="protein sequence ID" value="PIR94280.1"/>
    <property type="molecule type" value="Genomic_DNA"/>
</dbReference>